<dbReference type="GO" id="GO:0012505">
    <property type="term" value="C:endomembrane system"/>
    <property type="evidence" value="ECO:0007669"/>
    <property type="project" value="UniProtKB-SubCell"/>
</dbReference>
<dbReference type="GO" id="GO:0046872">
    <property type="term" value="F:metal ion binding"/>
    <property type="evidence" value="ECO:0007669"/>
    <property type="project" value="UniProtKB-KW"/>
</dbReference>
<evidence type="ECO:0000256" key="2">
    <source>
        <dbReference type="ARBA" id="ARBA00004496"/>
    </source>
</evidence>
<keyword evidence="7" id="KW-0472">Membrane</keyword>
<organism evidence="8 9">
    <name type="scientific">Halocaridina rubra</name>
    <name type="common">Hawaiian red shrimp</name>
    <dbReference type="NCBI Taxonomy" id="373956"/>
    <lineage>
        <taxon>Eukaryota</taxon>
        <taxon>Metazoa</taxon>
        <taxon>Ecdysozoa</taxon>
        <taxon>Arthropoda</taxon>
        <taxon>Crustacea</taxon>
        <taxon>Multicrustacea</taxon>
        <taxon>Malacostraca</taxon>
        <taxon>Eumalacostraca</taxon>
        <taxon>Eucarida</taxon>
        <taxon>Decapoda</taxon>
        <taxon>Pleocyemata</taxon>
        <taxon>Caridea</taxon>
        <taxon>Atyoidea</taxon>
        <taxon>Atyidae</taxon>
        <taxon>Halocaridina</taxon>
    </lineage>
</organism>
<evidence type="ECO:0000256" key="6">
    <source>
        <dbReference type="ARBA" id="ARBA00022837"/>
    </source>
</evidence>
<keyword evidence="5" id="KW-0677">Repeat</keyword>
<dbReference type="PANTHER" id="PTHR46735">
    <property type="entry name" value="CALPAIN, SMALL SUBUNIT 1 A-RELATED"/>
    <property type="match status" value="1"/>
</dbReference>
<keyword evidence="4" id="KW-0479">Metal-binding</keyword>
<dbReference type="PANTHER" id="PTHR46735:SF3">
    <property type="entry name" value="CALPAIN SMALL SUBUNIT 1-RELATED"/>
    <property type="match status" value="1"/>
</dbReference>
<dbReference type="EMBL" id="JAXCGZ010010138">
    <property type="protein sequence ID" value="KAK7075783.1"/>
    <property type="molecule type" value="Genomic_DNA"/>
</dbReference>
<evidence type="ECO:0000256" key="1">
    <source>
        <dbReference type="ARBA" id="ARBA00004308"/>
    </source>
</evidence>
<comment type="caution">
    <text evidence="8">The sequence shown here is derived from an EMBL/GenBank/DDBJ whole genome shotgun (WGS) entry which is preliminary data.</text>
</comment>
<dbReference type="Proteomes" id="UP001381693">
    <property type="component" value="Unassembled WGS sequence"/>
</dbReference>
<evidence type="ECO:0000256" key="5">
    <source>
        <dbReference type="ARBA" id="ARBA00022737"/>
    </source>
</evidence>
<dbReference type="InterPro" id="IPR011992">
    <property type="entry name" value="EF-hand-dom_pair"/>
</dbReference>
<keyword evidence="3" id="KW-0963">Cytoplasm</keyword>
<evidence type="ECO:0000313" key="9">
    <source>
        <dbReference type="Proteomes" id="UP001381693"/>
    </source>
</evidence>
<accession>A0AAN8X799</accession>
<evidence type="ECO:0000256" key="3">
    <source>
        <dbReference type="ARBA" id="ARBA00022490"/>
    </source>
</evidence>
<reference evidence="8 9" key="1">
    <citation type="submission" date="2023-11" db="EMBL/GenBank/DDBJ databases">
        <title>Halocaridina rubra genome assembly.</title>
        <authorList>
            <person name="Smith C."/>
        </authorList>
    </citation>
    <scope>NUCLEOTIDE SEQUENCE [LARGE SCALE GENOMIC DNA]</scope>
    <source>
        <strain evidence="8">EP-1</strain>
        <tissue evidence="8">Whole</tissue>
    </source>
</reference>
<evidence type="ECO:0000256" key="4">
    <source>
        <dbReference type="ARBA" id="ARBA00022723"/>
    </source>
</evidence>
<gene>
    <name evidence="8" type="primary">PEF1_1</name>
    <name evidence="8" type="ORF">SK128_022356</name>
</gene>
<dbReference type="GO" id="GO:0005737">
    <property type="term" value="C:cytoplasm"/>
    <property type="evidence" value="ECO:0007669"/>
    <property type="project" value="UniProtKB-SubCell"/>
</dbReference>
<evidence type="ECO:0000313" key="8">
    <source>
        <dbReference type="EMBL" id="KAK7075783.1"/>
    </source>
</evidence>
<dbReference type="AlphaFoldDB" id="A0AAN8X799"/>
<sequence>MSLVRRNLREMTTRWSNLSEEKISLQQTGFRLSPEFVRYLVSKFAPRTRKVTLDNFIVANIHIHKLTDAFRSRDTEMKGVITIRYEDFIALAFSSLM</sequence>
<comment type="subcellular location">
    <subcellularLocation>
        <location evidence="2">Cytoplasm</location>
    </subcellularLocation>
    <subcellularLocation>
        <location evidence="1">Endomembrane system</location>
    </subcellularLocation>
</comment>
<protein>
    <submittedName>
        <fullName evidence="8">Peflin or Penta-EF hand domain-containing protein 1</fullName>
    </submittedName>
</protein>
<name>A0AAN8X799_HALRR</name>
<proteinExistence type="predicted"/>
<keyword evidence="6" id="KW-0106">Calcium</keyword>
<keyword evidence="9" id="KW-1185">Reference proteome</keyword>
<evidence type="ECO:0000256" key="7">
    <source>
        <dbReference type="ARBA" id="ARBA00023136"/>
    </source>
</evidence>
<dbReference type="Gene3D" id="1.10.238.10">
    <property type="entry name" value="EF-hand"/>
    <property type="match status" value="1"/>
</dbReference>
<dbReference type="SUPFAM" id="SSF47473">
    <property type="entry name" value="EF-hand"/>
    <property type="match status" value="1"/>
</dbReference>